<evidence type="ECO:0000313" key="2">
    <source>
        <dbReference type="Proteomes" id="UP000627446"/>
    </source>
</evidence>
<dbReference type="InterPro" id="IPR021430">
    <property type="entry name" value="DUF3079"/>
</dbReference>
<gene>
    <name evidence="1" type="ORF">H8K36_07275</name>
</gene>
<organism evidence="1 2">
    <name type="scientific">Undibacterium nitidum</name>
    <dbReference type="NCBI Taxonomy" id="2762298"/>
    <lineage>
        <taxon>Bacteria</taxon>
        <taxon>Pseudomonadati</taxon>
        <taxon>Pseudomonadota</taxon>
        <taxon>Betaproteobacteria</taxon>
        <taxon>Burkholderiales</taxon>
        <taxon>Oxalobacteraceae</taxon>
        <taxon>Undibacterium</taxon>
    </lineage>
</organism>
<dbReference type="Pfam" id="PF11278">
    <property type="entry name" value="DUF3079"/>
    <property type="match status" value="1"/>
</dbReference>
<dbReference type="EMBL" id="JACOFZ010000001">
    <property type="protein sequence ID" value="MBC3881165.1"/>
    <property type="molecule type" value="Genomic_DNA"/>
</dbReference>
<dbReference type="AlphaFoldDB" id="A0A923HQ12"/>
<dbReference type="RefSeq" id="WP_186914369.1">
    <property type="nucleotide sequence ID" value="NZ_JACOFZ010000001.1"/>
</dbReference>
<evidence type="ECO:0000313" key="1">
    <source>
        <dbReference type="EMBL" id="MBC3881165.1"/>
    </source>
</evidence>
<name>A0A923HQ12_9BURK</name>
<accession>A0A923HQ12</accession>
<protein>
    <submittedName>
        <fullName evidence="1">DUF3079 domain-containing protein</fullName>
    </submittedName>
</protein>
<comment type="caution">
    <text evidence="1">The sequence shown here is derived from an EMBL/GenBank/DDBJ whole genome shotgun (WGS) entry which is preliminary data.</text>
</comment>
<dbReference type="Proteomes" id="UP000627446">
    <property type="component" value="Unassembled WGS sequence"/>
</dbReference>
<sequence length="71" mass="7858">MNAKTFPLAPSHPERLCWGCDRYCKWNALACGNGADRTPHPVELFGSNWTIPLNSTLVDRSGRPADTENAE</sequence>
<keyword evidence="2" id="KW-1185">Reference proteome</keyword>
<reference evidence="1" key="1">
    <citation type="submission" date="2020-08" db="EMBL/GenBank/DDBJ databases">
        <title>Novel species isolated from subtropical streams in China.</title>
        <authorList>
            <person name="Lu H."/>
        </authorList>
    </citation>
    <scope>NUCLEOTIDE SEQUENCE</scope>
    <source>
        <strain evidence="1">LX22W</strain>
    </source>
</reference>
<proteinExistence type="predicted"/>